<name>A0A1I5QI41_9FIRM</name>
<evidence type="ECO:0000313" key="9">
    <source>
        <dbReference type="Proteomes" id="UP000182624"/>
    </source>
</evidence>
<proteinExistence type="inferred from homology"/>
<protein>
    <recommendedName>
        <fullName evidence="3 6">Flagellar basal body rod protein FlgB</fullName>
    </recommendedName>
</protein>
<dbReference type="NCBIfam" id="TIGR01396">
    <property type="entry name" value="FlgB"/>
    <property type="match status" value="1"/>
</dbReference>
<dbReference type="PROSITE" id="PS00588">
    <property type="entry name" value="FLAGELLA_BB_ROD"/>
    <property type="match status" value="1"/>
</dbReference>
<dbReference type="Proteomes" id="UP000182624">
    <property type="component" value="Unassembled WGS sequence"/>
</dbReference>
<dbReference type="AlphaFoldDB" id="A0A1I5QI41"/>
<dbReference type="PIRSF" id="PIRSF002889">
    <property type="entry name" value="Rod_FlgB"/>
    <property type="match status" value="1"/>
</dbReference>
<comment type="function">
    <text evidence="5 6">Structural component of flagellum, the bacterial motility apparatus. Part of the rod structure of flagellar basal body.</text>
</comment>
<dbReference type="RefSeq" id="WP_074883518.1">
    <property type="nucleotide sequence ID" value="NZ_FOXO01000002.1"/>
</dbReference>
<evidence type="ECO:0000256" key="3">
    <source>
        <dbReference type="ARBA" id="ARBA00014376"/>
    </source>
</evidence>
<evidence type="ECO:0000256" key="1">
    <source>
        <dbReference type="ARBA" id="ARBA00004117"/>
    </source>
</evidence>
<keyword evidence="4 6" id="KW-0975">Bacterial flagellum</keyword>
<dbReference type="InterPro" id="IPR001444">
    <property type="entry name" value="Flag_bb_rod_N"/>
</dbReference>
<dbReference type="PANTHER" id="PTHR30435">
    <property type="entry name" value="FLAGELLAR PROTEIN"/>
    <property type="match status" value="1"/>
</dbReference>
<dbReference type="PANTHER" id="PTHR30435:SF12">
    <property type="entry name" value="FLAGELLAR BASAL BODY ROD PROTEIN FLGB"/>
    <property type="match status" value="1"/>
</dbReference>
<evidence type="ECO:0000256" key="6">
    <source>
        <dbReference type="PIRNR" id="PIRNR002889"/>
    </source>
</evidence>
<evidence type="ECO:0000256" key="5">
    <source>
        <dbReference type="ARBA" id="ARBA00024934"/>
    </source>
</evidence>
<accession>A0A1I5QI41</accession>
<evidence type="ECO:0000256" key="2">
    <source>
        <dbReference type="ARBA" id="ARBA00009677"/>
    </source>
</evidence>
<keyword evidence="8" id="KW-0966">Cell projection</keyword>
<dbReference type="GO" id="GO:0030694">
    <property type="term" value="C:bacterial-type flagellum basal body, rod"/>
    <property type="evidence" value="ECO:0007669"/>
    <property type="project" value="InterPro"/>
</dbReference>
<dbReference type="OrthoDB" id="9792068at2"/>
<organism evidence="8 9">
    <name type="scientific">Butyrivibrio proteoclasticus</name>
    <dbReference type="NCBI Taxonomy" id="43305"/>
    <lineage>
        <taxon>Bacteria</taxon>
        <taxon>Bacillati</taxon>
        <taxon>Bacillota</taxon>
        <taxon>Clostridia</taxon>
        <taxon>Lachnospirales</taxon>
        <taxon>Lachnospiraceae</taxon>
        <taxon>Butyrivibrio</taxon>
    </lineage>
</organism>
<reference evidence="9" key="1">
    <citation type="submission" date="2016-10" db="EMBL/GenBank/DDBJ databases">
        <authorList>
            <person name="Varghese N."/>
            <person name="Submissions S."/>
        </authorList>
    </citation>
    <scope>NUCLEOTIDE SEQUENCE [LARGE SCALE GENOMIC DNA]</scope>
    <source>
        <strain evidence="9">P18</strain>
    </source>
</reference>
<comment type="similarity">
    <text evidence="2 6">Belongs to the flagella basal body rod proteins family.</text>
</comment>
<dbReference type="InterPro" id="IPR006300">
    <property type="entry name" value="FlgB"/>
</dbReference>
<gene>
    <name evidence="8" type="ORF">SAMN04487928_102131</name>
</gene>
<dbReference type="Pfam" id="PF00460">
    <property type="entry name" value="Flg_bb_rod"/>
    <property type="match status" value="1"/>
</dbReference>
<evidence type="ECO:0000313" key="8">
    <source>
        <dbReference type="EMBL" id="SFP45710.1"/>
    </source>
</evidence>
<evidence type="ECO:0000256" key="4">
    <source>
        <dbReference type="ARBA" id="ARBA00023143"/>
    </source>
</evidence>
<evidence type="ECO:0000259" key="7">
    <source>
        <dbReference type="Pfam" id="PF00460"/>
    </source>
</evidence>
<dbReference type="GO" id="GO:0071978">
    <property type="term" value="P:bacterial-type flagellum-dependent swarming motility"/>
    <property type="evidence" value="ECO:0007669"/>
    <property type="project" value="TreeGrafter"/>
</dbReference>
<dbReference type="InterPro" id="IPR019776">
    <property type="entry name" value="Flagellar_basal_body_rod_CS"/>
</dbReference>
<sequence>MINSNVFDYINVLDKAADASWTRNEIIANNIANVDTPGYKRQDLNFEDELERALGNSKYKSMDEKVSGLRDKHLQARVVNDYSGFSYRYDKNNVDIDTENVILAANQIKYQGLMAGIKSEFSNLQMVTKSS</sequence>
<comment type="subunit">
    <text evidence="6">The basal body constitutes a major portion of the flagellar organelle and consists of a number of rings mounted on a central rod.</text>
</comment>
<feature type="domain" description="Flagellar basal body rod protein N-terminal" evidence="7">
    <location>
        <begin position="22"/>
        <end position="40"/>
    </location>
</feature>
<keyword evidence="9" id="KW-1185">Reference proteome</keyword>
<keyword evidence="8" id="KW-0282">Flagellum</keyword>
<comment type="subcellular location">
    <subcellularLocation>
        <location evidence="1 6">Bacterial flagellum basal body</location>
    </subcellularLocation>
</comment>
<keyword evidence="8" id="KW-0969">Cilium</keyword>
<dbReference type="EMBL" id="FOXO01000002">
    <property type="protein sequence ID" value="SFP45710.1"/>
    <property type="molecule type" value="Genomic_DNA"/>
</dbReference>